<feature type="domain" description="LysM" evidence="2">
    <location>
        <begin position="103"/>
        <end position="163"/>
    </location>
</feature>
<sequence>MDSATTFTWMVAMGASIWLVVVSVIVPATRSETDMIARRFPARVPIVVLLVIVVISVIRPVVSDAVAPPPSMRSVVAREDSRNEGSVLVAAIGPLFGTQRDAPAYTVVPGDSLWKIAGGLLDDLIDPPTGEQITNFWKEIYRMNRDVIGSDPNLILPGQVLSIPGGNRG</sequence>
<evidence type="ECO:0000313" key="3">
    <source>
        <dbReference type="EMBL" id="VAW03394.1"/>
    </source>
</evidence>
<dbReference type="PROSITE" id="PS51782">
    <property type="entry name" value="LYSM"/>
    <property type="match status" value="1"/>
</dbReference>
<feature type="transmembrane region" description="Helical" evidence="1">
    <location>
        <begin position="6"/>
        <end position="28"/>
    </location>
</feature>
<protein>
    <recommendedName>
        <fullName evidence="2">LysM domain-containing protein</fullName>
    </recommendedName>
</protein>
<dbReference type="InterPro" id="IPR052196">
    <property type="entry name" value="Bact_Kbp"/>
</dbReference>
<dbReference type="InterPro" id="IPR018392">
    <property type="entry name" value="LysM"/>
</dbReference>
<dbReference type="AlphaFoldDB" id="A0A3B0T3I5"/>
<evidence type="ECO:0000259" key="2">
    <source>
        <dbReference type="PROSITE" id="PS51782"/>
    </source>
</evidence>
<reference evidence="3" key="1">
    <citation type="submission" date="2018-06" db="EMBL/GenBank/DDBJ databases">
        <authorList>
            <person name="Zhirakovskaya E."/>
        </authorList>
    </citation>
    <scope>NUCLEOTIDE SEQUENCE</scope>
</reference>
<organism evidence="3">
    <name type="scientific">hydrothermal vent metagenome</name>
    <dbReference type="NCBI Taxonomy" id="652676"/>
    <lineage>
        <taxon>unclassified sequences</taxon>
        <taxon>metagenomes</taxon>
        <taxon>ecological metagenomes</taxon>
    </lineage>
</organism>
<proteinExistence type="predicted"/>
<dbReference type="PANTHER" id="PTHR34700:SF4">
    <property type="entry name" value="PHAGE-LIKE ELEMENT PBSX PROTEIN XKDP"/>
    <property type="match status" value="1"/>
</dbReference>
<keyword evidence="1" id="KW-0812">Transmembrane</keyword>
<dbReference type="Gene3D" id="3.10.350.10">
    <property type="entry name" value="LysM domain"/>
    <property type="match status" value="1"/>
</dbReference>
<evidence type="ECO:0000256" key="1">
    <source>
        <dbReference type="SAM" id="Phobius"/>
    </source>
</evidence>
<name>A0A3B0T3I5_9ZZZZ</name>
<dbReference type="EMBL" id="UOEI01000365">
    <property type="protein sequence ID" value="VAW03394.1"/>
    <property type="molecule type" value="Genomic_DNA"/>
</dbReference>
<dbReference type="InterPro" id="IPR036779">
    <property type="entry name" value="LysM_dom_sf"/>
</dbReference>
<dbReference type="Pfam" id="PF01476">
    <property type="entry name" value="LysM"/>
    <property type="match status" value="1"/>
</dbReference>
<dbReference type="CDD" id="cd00118">
    <property type="entry name" value="LysM"/>
    <property type="match status" value="1"/>
</dbReference>
<gene>
    <name evidence="3" type="ORF">MNBD_ACTINO01-683</name>
</gene>
<dbReference type="SMART" id="SM00257">
    <property type="entry name" value="LysM"/>
    <property type="match status" value="1"/>
</dbReference>
<dbReference type="PANTHER" id="PTHR34700">
    <property type="entry name" value="POTASSIUM BINDING PROTEIN KBP"/>
    <property type="match status" value="1"/>
</dbReference>
<keyword evidence="1" id="KW-0472">Membrane</keyword>
<feature type="transmembrane region" description="Helical" evidence="1">
    <location>
        <begin position="40"/>
        <end position="62"/>
    </location>
</feature>
<keyword evidence="1" id="KW-1133">Transmembrane helix</keyword>
<accession>A0A3B0T3I5</accession>